<dbReference type="EMBL" id="CP144696">
    <property type="protein sequence ID" value="WVZ12436.1"/>
    <property type="molecule type" value="Genomic_DNA"/>
</dbReference>
<proteinExistence type="predicted"/>
<evidence type="ECO:0000313" key="2">
    <source>
        <dbReference type="EMBL" id="WVZ12436.1"/>
    </source>
</evidence>
<reference evidence="2 3" key="1">
    <citation type="journal article" date="2023" name="Life. Sci Alliance">
        <title>Evolutionary insights into 3D genome organization and epigenetic landscape of Vigna mungo.</title>
        <authorList>
            <person name="Junaid A."/>
            <person name="Singh B."/>
            <person name="Bhatia S."/>
        </authorList>
    </citation>
    <scope>NUCLEOTIDE SEQUENCE [LARGE SCALE GENOMIC DNA]</scope>
    <source>
        <strain evidence="2">Urdbean</strain>
    </source>
</reference>
<name>A0AAQ3S1N7_VIGMU</name>
<organism evidence="2 3">
    <name type="scientific">Vigna mungo</name>
    <name type="common">Black gram</name>
    <name type="synonym">Phaseolus mungo</name>
    <dbReference type="NCBI Taxonomy" id="3915"/>
    <lineage>
        <taxon>Eukaryota</taxon>
        <taxon>Viridiplantae</taxon>
        <taxon>Streptophyta</taxon>
        <taxon>Embryophyta</taxon>
        <taxon>Tracheophyta</taxon>
        <taxon>Spermatophyta</taxon>
        <taxon>Magnoliopsida</taxon>
        <taxon>eudicotyledons</taxon>
        <taxon>Gunneridae</taxon>
        <taxon>Pentapetalae</taxon>
        <taxon>rosids</taxon>
        <taxon>fabids</taxon>
        <taxon>Fabales</taxon>
        <taxon>Fabaceae</taxon>
        <taxon>Papilionoideae</taxon>
        <taxon>50 kb inversion clade</taxon>
        <taxon>NPAAA clade</taxon>
        <taxon>indigoferoid/millettioid clade</taxon>
        <taxon>Phaseoleae</taxon>
        <taxon>Vigna</taxon>
    </lineage>
</organism>
<evidence type="ECO:0000256" key="1">
    <source>
        <dbReference type="SAM" id="MobiDB-lite"/>
    </source>
</evidence>
<evidence type="ECO:0000313" key="3">
    <source>
        <dbReference type="Proteomes" id="UP001374535"/>
    </source>
</evidence>
<sequence>MAGSILFLSPSSHKKPKASSSHQSQKLEGGGSLEAVRRWICEVFFPVFASFFKGKRFRSPTIRLLPPLSAETKTSTPKPNTHKASEPTPSKPADTSSWVQNTPPEPREADVEPHQVDFR</sequence>
<feature type="region of interest" description="Disordered" evidence="1">
    <location>
        <begin position="1"/>
        <end position="31"/>
    </location>
</feature>
<feature type="compositionally biased region" description="Polar residues" evidence="1">
    <location>
        <begin position="93"/>
        <end position="102"/>
    </location>
</feature>
<accession>A0AAQ3S1N7</accession>
<dbReference type="AlphaFoldDB" id="A0AAQ3S1N7"/>
<feature type="region of interest" description="Disordered" evidence="1">
    <location>
        <begin position="63"/>
        <end position="119"/>
    </location>
</feature>
<keyword evidence="3" id="KW-1185">Reference proteome</keyword>
<feature type="compositionally biased region" description="Basic and acidic residues" evidence="1">
    <location>
        <begin position="105"/>
        <end position="119"/>
    </location>
</feature>
<dbReference type="Proteomes" id="UP001374535">
    <property type="component" value="Chromosome 5"/>
</dbReference>
<gene>
    <name evidence="2" type="ORF">V8G54_016966</name>
</gene>
<protein>
    <submittedName>
        <fullName evidence="2">Uncharacterized protein</fullName>
    </submittedName>
</protein>